<dbReference type="PROSITE" id="PS51257">
    <property type="entry name" value="PROKAR_LIPOPROTEIN"/>
    <property type="match status" value="1"/>
</dbReference>
<dbReference type="GO" id="GO:0009253">
    <property type="term" value="P:peptidoglycan catabolic process"/>
    <property type="evidence" value="ECO:0007669"/>
    <property type="project" value="InterPro"/>
</dbReference>
<dbReference type="Pfam" id="PF01183">
    <property type="entry name" value="Glyco_hydro_25"/>
    <property type="match status" value="1"/>
</dbReference>
<protein>
    <recommendedName>
        <fullName evidence="7">Lysozyme</fullName>
    </recommendedName>
</protein>
<accession>A0A4Q2EHQ1</accession>
<feature type="signal peptide" evidence="4">
    <location>
        <begin position="1"/>
        <end position="27"/>
    </location>
</feature>
<evidence type="ECO:0000256" key="3">
    <source>
        <dbReference type="ARBA" id="ARBA00023295"/>
    </source>
</evidence>
<dbReference type="PANTHER" id="PTHR34135:SF4">
    <property type="entry name" value="GLYCOSYL HYDROLASE, PUTATIVE (AFU_ORTHOLOGUE AFUA_4G14420)-RELATED"/>
    <property type="match status" value="1"/>
</dbReference>
<proteinExistence type="inferred from homology"/>
<gene>
    <name evidence="5" type="ORF">C1706_04490</name>
</gene>
<dbReference type="GO" id="GO:0016052">
    <property type="term" value="P:carbohydrate catabolic process"/>
    <property type="evidence" value="ECO:0007669"/>
    <property type="project" value="TreeGrafter"/>
</dbReference>
<feature type="chain" id="PRO_5039596410" description="Lysozyme" evidence="4">
    <location>
        <begin position="28"/>
        <end position="271"/>
    </location>
</feature>
<evidence type="ECO:0000256" key="1">
    <source>
        <dbReference type="ARBA" id="ARBA00010646"/>
    </source>
</evidence>
<name>A0A4Q2EHQ1_9ACTN</name>
<dbReference type="RefSeq" id="WP_129458013.1">
    <property type="nucleotide sequence ID" value="NZ_PPCV01000002.1"/>
</dbReference>
<comment type="caution">
    <text evidence="5">The sequence shown here is derived from an EMBL/GenBank/DDBJ whole genome shotgun (WGS) entry which is preliminary data.</text>
</comment>
<dbReference type="GO" id="GO:0003796">
    <property type="term" value="F:lysozyme activity"/>
    <property type="evidence" value="ECO:0007669"/>
    <property type="project" value="InterPro"/>
</dbReference>
<reference evidence="5 6" key="1">
    <citation type="submission" date="2018-01" db="EMBL/GenBank/DDBJ databases">
        <title>Lactibacter flavus gen. nov., sp. nov., a novel bacterium of the family Propionibacteriaceae isolated from raw milk and dairy products.</title>
        <authorList>
            <person name="Wenning M."/>
            <person name="Breitenwieser F."/>
            <person name="Huptas C."/>
            <person name="von Neubeck M."/>
            <person name="Busse H.-J."/>
            <person name="Scherer S."/>
        </authorList>
    </citation>
    <scope>NUCLEOTIDE SEQUENCE [LARGE SCALE GENOMIC DNA]</scope>
    <source>
        <strain evidence="5 6">VG341</strain>
    </source>
</reference>
<keyword evidence="2" id="KW-0378">Hydrolase</keyword>
<dbReference type="PROSITE" id="PS51904">
    <property type="entry name" value="GLYCOSYL_HYDROL_F25_2"/>
    <property type="match status" value="1"/>
</dbReference>
<sequence>MGAQRTGRNLACLVGVLFAAAGCSVLPAPVVVGPAAVSTAEAPGSSALSSAVSEQWATGLGLDGVHVPADLEPDWIEVASHGNGFAYINVSEGNRRLNASFADQAAEARAAGLLVGGWHVARPDQSSGKTQGRLFASSGGGWKPDGRTLPGIVEFGGGEARDCSGLEPAAMITWVSEFAAEYRRFSGRVPVLATSASWWATCVGSDERLSDLNLALRAEPGEPAESPTVPALPTGWTQPTLWLQEKADGACGVTFFGTTEDLDRWAVSAQR</sequence>
<keyword evidence="3" id="KW-0326">Glycosidase</keyword>
<comment type="similarity">
    <text evidence="1">Belongs to the glycosyl hydrolase 25 family.</text>
</comment>
<dbReference type="InterPro" id="IPR002053">
    <property type="entry name" value="Glyco_hydro_25"/>
</dbReference>
<dbReference type="EMBL" id="PPCV01000002">
    <property type="protein sequence ID" value="RXW33110.1"/>
    <property type="molecule type" value="Genomic_DNA"/>
</dbReference>
<evidence type="ECO:0000256" key="4">
    <source>
        <dbReference type="SAM" id="SignalP"/>
    </source>
</evidence>
<keyword evidence="6" id="KW-1185">Reference proteome</keyword>
<dbReference type="SUPFAM" id="SSF51445">
    <property type="entry name" value="(Trans)glycosidases"/>
    <property type="match status" value="1"/>
</dbReference>
<keyword evidence="4" id="KW-0732">Signal</keyword>
<dbReference type="GO" id="GO:0016998">
    <property type="term" value="P:cell wall macromolecule catabolic process"/>
    <property type="evidence" value="ECO:0007669"/>
    <property type="project" value="InterPro"/>
</dbReference>
<evidence type="ECO:0008006" key="7">
    <source>
        <dbReference type="Google" id="ProtNLM"/>
    </source>
</evidence>
<dbReference type="InterPro" id="IPR017853">
    <property type="entry name" value="GH"/>
</dbReference>
<dbReference type="Gene3D" id="3.20.20.80">
    <property type="entry name" value="Glycosidases"/>
    <property type="match status" value="1"/>
</dbReference>
<evidence type="ECO:0000256" key="2">
    <source>
        <dbReference type="ARBA" id="ARBA00022801"/>
    </source>
</evidence>
<dbReference type="Proteomes" id="UP000290624">
    <property type="component" value="Unassembled WGS sequence"/>
</dbReference>
<evidence type="ECO:0000313" key="5">
    <source>
        <dbReference type="EMBL" id="RXW33110.1"/>
    </source>
</evidence>
<dbReference type="PANTHER" id="PTHR34135">
    <property type="entry name" value="LYSOZYME"/>
    <property type="match status" value="1"/>
</dbReference>
<dbReference type="InterPro" id="IPR018077">
    <property type="entry name" value="Glyco_hydro_fam25_subgr"/>
</dbReference>
<evidence type="ECO:0000313" key="6">
    <source>
        <dbReference type="Proteomes" id="UP000290624"/>
    </source>
</evidence>
<organism evidence="5 6">
    <name type="scientific">Propioniciclava flava</name>
    <dbReference type="NCBI Taxonomy" id="2072026"/>
    <lineage>
        <taxon>Bacteria</taxon>
        <taxon>Bacillati</taxon>
        <taxon>Actinomycetota</taxon>
        <taxon>Actinomycetes</taxon>
        <taxon>Propionibacteriales</taxon>
        <taxon>Propionibacteriaceae</taxon>
        <taxon>Propioniciclava</taxon>
    </lineage>
</organism>
<dbReference type="SMART" id="SM00641">
    <property type="entry name" value="Glyco_25"/>
    <property type="match status" value="1"/>
</dbReference>
<dbReference type="OrthoDB" id="287365at2"/>
<dbReference type="AlphaFoldDB" id="A0A4Q2EHQ1"/>